<evidence type="ECO:0000256" key="5">
    <source>
        <dbReference type="ARBA" id="ARBA00024196"/>
    </source>
</evidence>
<comment type="subcellular location">
    <subcellularLocation>
        <location evidence="1">Nucleus</location>
    </subcellularLocation>
</comment>
<evidence type="ECO:0000313" key="9">
    <source>
        <dbReference type="EMBL" id="VDM46109.1"/>
    </source>
</evidence>
<dbReference type="PANTHER" id="PTHR10552">
    <property type="entry name" value="U2 SMALL NUCLEAR RIBONUCLEOPROTEIN A"/>
    <property type="match status" value="1"/>
</dbReference>
<dbReference type="InterPro" id="IPR001611">
    <property type="entry name" value="Leu-rich_rpt"/>
</dbReference>
<evidence type="ECO:0000256" key="6">
    <source>
        <dbReference type="ARBA" id="ARBA00069881"/>
    </source>
</evidence>
<keyword evidence="8" id="KW-0472">Membrane</keyword>
<feature type="transmembrane region" description="Helical" evidence="8">
    <location>
        <begin position="27"/>
        <end position="46"/>
    </location>
</feature>
<reference evidence="9 10" key="2">
    <citation type="submission" date="2018-11" db="EMBL/GenBank/DDBJ databases">
        <authorList>
            <consortium name="Pathogen Informatics"/>
        </authorList>
    </citation>
    <scope>NUCLEOTIDE SEQUENCE [LARGE SCALE GENOMIC DNA]</scope>
</reference>
<evidence type="ECO:0000313" key="10">
    <source>
        <dbReference type="Proteomes" id="UP000050794"/>
    </source>
</evidence>
<keyword evidence="8" id="KW-1133">Transmembrane helix</keyword>
<evidence type="ECO:0000313" key="11">
    <source>
        <dbReference type="WBParaSite" id="TCNE_0001478801-mRNA-1"/>
    </source>
</evidence>
<organism evidence="10 11">
    <name type="scientific">Toxocara canis</name>
    <name type="common">Canine roundworm</name>
    <dbReference type="NCBI Taxonomy" id="6265"/>
    <lineage>
        <taxon>Eukaryota</taxon>
        <taxon>Metazoa</taxon>
        <taxon>Ecdysozoa</taxon>
        <taxon>Nematoda</taxon>
        <taxon>Chromadorea</taxon>
        <taxon>Rhabditida</taxon>
        <taxon>Spirurina</taxon>
        <taxon>Ascaridomorpha</taxon>
        <taxon>Ascaridoidea</taxon>
        <taxon>Toxocaridae</taxon>
        <taxon>Toxocara</taxon>
    </lineage>
</organism>
<dbReference type="SUPFAM" id="SSF52058">
    <property type="entry name" value="L domain-like"/>
    <property type="match status" value="1"/>
</dbReference>
<sequence>MKVKENAYFSGSDEIGEMEVDPSRRRFPVCIVWAPIPLLTWLFPFIGHMGIATSRGVIRDFAGSYCVNEDDMAFGWPTRYLKLDVDKVVGGAEAWDRAVRSASDEYKGHVVIFTFVTIYTISPLSNTHNLICDNCHSHVALALNEMRYAQRRNYNMIYLGTLIFFKARYVGNQQRHGAVLQLSYCPVYITQWGRVCKICECLCSKVIEMVRLTVDLINDSLQYINTVRDRELSLRACKIPVLENLGVTRDQFDTIDLTDNDIRKLENIPLLKRLSSLLMHNNRVQQIMPNLGEVLPSLRTLALTNNNLCELGDIDPLGTCQKLEYLTLIGNPVTHKPQYRLYVIYKVPSVRVLDFKRVRLVERQQAATLFKGKKGQRVREQLVKKSTPMAEDAHVETPKAVHSEDAKKIQEAIASASTLAEVEHLQSILQSGRVPEKGWNLPAGAKPSTAENREKKADGEGFVEEVEEDDEGEDEAETSEKQNVDLNDEEGNEERDGLISTPQPFLCHHVKKLVSKFADPHI</sequence>
<dbReference type="GO" id="GO:0030620">
    <property type="term" value="F:U2 snRNA binding"/>
    <property type="evidence" value="ECO:0007669"/>
    <property type="project" value="InterPro"/>
</dbReference>
<protein>
    <recommendedName>
        <fullName evidence="6">Probable U2 small nuclear ribonucleoprotein A'</fullName>
    </recommendedName>
</protein>
<dbReference type="GO" id="GO:0000398">
    <property type="term" value="P:mRNA splicing, via spliceosome"/>
    <property type="evidence" value="ECO:0007669"/>
    <property type="project" value="InterPro"/>
</dbReference>
<keyword evidence="10" id="KW-1185">Reference proteome</keyword>
<proteinExistence type="inferred from homology"/>
<reference evidence="11" key="1">
    <citation type="submission" date="2016-06" db="UniProtKB">
        <authorList>
            <consortium name="WormBaseParasite"/>
        </authorList>
    </citation>
    <scope>IDENTIFICATION</scope>
</reference>
<evidence type="ECO:0000256" key="4">
    <source>
        <dbReference type="ARBA" id="ARBA00023242"/>
    </source>
</evidence>
<keyword evidence="4" id="KW-0539">Nucleus</keyword>
<keyword evidence="2" id="KW-0433">Leucine-rich repeat</keyword>
<feature type="region of interest" description="Disordered" evidence="7">
    <location>
        <begin position="436"/>
        <end position="503"/>
    </location>
</feature>
<dbReference type="Proteomes" id="UP000050794">
    <property type="component" value="Unassembled WGS sequence"/>
</dbReference>
<feature type="region of interest" description="Disordered" evidence="7">
    <location>
        <begin position="384"/>
        <end position="404"/>
    </location>
</feature>
<dbReference type="GO" id="GO:0005686">
    <property type="term" value="C:U2 snRNP"/>
    <property type="evidence" value="ECO:0007669"/>
    <property type="project" value="TreeGrafter"/>
</dbReference>
<dbReference type="PANTHER" id="PTHR10552:SF6">
    <property type="entry name" value="U2 SMALL NUCLEAR RIBONUCLEOPROTEIN A"/>
    <property type="match status" value="1"/>
</dbReference>
<keyword evidence="8" id="KW-0812">Transmembrane</keyword>
<evidence type="ECO:0000256" key="1">
    <source>
        <dbReference type="ARBA" id="ARBA00004123"/>
    </source>
</evidence>
<dbReference type="EMBL" id="UYWY01022452">
    <property type="protein sequence ID" value="VDM46109.1"/>
    <property type="molecule type" value="Genomic_DNA"/>
</dbReference>
<name>A0A183V218_TOXCA</name>
<dbReference type="InterPro" id="IPR044640">
    <property type="entry name" value="RU2A"/>
</dbReference>
<accession>A0A183V218</accession>
<dbReference type="WBParaSite" id="TCNE_0001478801-mRNA-1">
    <property type="protein sequence ID" value="TCNE_0001478801-mRNA-1"/>
    <property type="gene ID" value="TCNE_0001478801"/>
</dbReference>
<dbReference type="Pfam" id="PF14580">
    <property type="entry name" value="LRR_9"/>
    <property type="match status" value="1"/>
</dbReference>
<dbReference type="PROSITE" id="PS51450">
    <property type="entry name" value="LRR"/>
    <property type="match status" value="1"/>
</dbReference>
<dbReference type="InterPro" id="IPR032675">
    <property type="entry name" value="LRR_dom_sf"/>
</dbReference>
<dbReference type="FunFam" id="3.80.10.10:FF:000026">
    <property type="entry name" value="U2 small nuclear ribonucleoprotein A"/>
    <property type="match status" value="1"/>
</dbReference>
<evidence type="ECO:0000256" key="7">
    <source>
        <dbReference type="SAM" id="MobiDB-lite"/>
    </source>
</evidence>
<evidence type="ECO:0000256" key="2">
    <source>
        <dbReference type="ARBA" id="ARBA00022614"/>
    </source>
</evidence>
<evidence type="ECO:0000256" key="3">
    <source>
        <dbReference type="ARBA" id="ARBA00022737"/>
    </source>
</evidence>
<dbReference type="InterPro" id="IPR008496">
    <property type="entry name" value="TMEM222/RTE1"/>
</dbReference>
<comment type="similarity">
    <text evidence="5">Belongs to the U2 small nuclear ribonucleoprotein A family.</text>
</comment>
<feature type="compositionally biased region" description="Acidic residues" evidence="7">
    <location>
        <begin position="461"/>
        <end position="477"/>
    </location>
</feature>
<gene>
    <name evidence="9" type="ORF">TCNE_LOCUS14788</name>
</gene>
<dbReference type="AlphaFoldDB" id="A0A183V218"/>
<keyword evidence="3" id="KW-0677">Repeat</keyword>
<feature type="compositionally biased region" description="Basic and acidic residues" evidence="7">
    <location>
        <begin position="391"/>
        <end position="404"/>
    </location>
</feature>
<evidence type="ECO:0000256" key="8">
    <source>
        <dbReference type="SAM" id="Phobius"/>
    </source>
</evidence>
<dbReference type="Gene3D" id="3.80.10.10">
    <property type="entry name" value="Ribonuclease Inhibitor"/>
    <property type="match status" value="1"/>
</dbReference>
<dbReference type="Pfam" id="PF05608">
    <property type="entry name" value="RTE1"/>
    <property type="match status" value="1"/>
</dbReference>